<feature type="transmembrane region" description="Helical" evidence="4">
    <location>
        <begin position="507"/>
        <end position="529"/>
    </location>
</feature>
<protein>
    <submittedName>
        <fullName evidence="6">Glycosyltransferase, catalytic subunit of cellulose synthase and poly-beta-1,6-N-acetylglucosamine synthase</fullName>
    </submittedName>
</protein>
<dbReference type="SUPFAM" id="SSF53448">
    <property type="entry name" value="Nucleotide-diphospho-sugar transferases"/>
    <property type="match status" value="1"/>
</dbReference>
<dbReference type="RefSeq" id="WP_149756257.1">
    <property type="nucleotide sequence ID" value="NZ_FOMS01000007.1"/>
</dbReference>
<dbReference type="Proteomes" id="UP000325289">
    <property type="component" value="Unassembled WGS sequence"/>
</dbReference>
<evidence type="ECO:0000259" key="5">
    <source>
        <dbReference type="Pfam" id="PF05157"/>
    </source>
</evidence>
<dbReference type="Pfam" id="PF05157">
    <property type="entry name" value="MshEN"/>
    <property type="match status" value="1"/>
</dbReference>
<evidence type="ECO:0000256" key="4">
    <source>
        <dbReference type="SAM" id="Phobius"/>
    </source>
</evidence>
<evidence type="ECO:0000256" key="3">
    <source>
        <dbReference type="ARBA" id="ARBA00022679"/>
    </source>
</evidence>
<dbReference type="Gene3D" id="3.90.550.10">
    <property type="entry name" value="Spore Coat Polysaccharide Biosynthesis Protein SpsA, Chain A"/>
    <property type="match status" value="1"/>
</dbReference>
<dbReference type="InterPro" id="IPR037257">
    <property type="entry name" value="T2SS_E_N_sf"/>
</dbReference>
<keyword evidence="7" id="KW-1185">Reference proteome</keyword>
<sequence>MSDATDDPGALFALPHARDRGRPMGGLMIDRCGMAAAELLDALGEAQATGLPLDRVLTAQGLAEPEEALRMLGRHFGLPTVDVATTPPDPELDGLLPPDLCLAWRVLPWRAAGDTLIVAATDPATIEALRPILADSWPQIMPALALEAEIETEIARRHGLRFAEAAAQDVPDDVSCRDLNLAQPGARRAALAAGILCLTGLALAPGMFFLCVAAVAMLSMLACQGLKLAAALAAPRAPAPPTTPAQAPRPVVTLLVPLFRESEIAGTLVERLKRLSYPKSALDVVLILEEADDATRRALSRADLPPWIRVIQVPQGPVTTKPRALNYARRFARGEIIGVLDAEDAPAANQVDRVVARFAAAGEDVACLQGVLDFYNPHANWLSRMFAIEYATWFRLVLPGLARLGLVIPLGGTTVYLRRSALQAVSGWDAHNVTEDADLGVRLARHGYRTELIATVTLEEANNRLWPWVRQRSRWIKGYMMTWAAHTRRPGALLRDLGAWRMAGMQILFLGTILQALLAPVLWTFWAVIFGLPHPAFDHLNDAQARGLVTLFLTSEAVTLAVGLAALARSRHTGLKRWVPTTLFYFPLSVAAAYKALWEVLRAPFYWDKTMHGASLPDHATADRTAE</sequence>
<evidence type="ECO:0000256" key="1">
    <source>
        <dbReference type="ARBA" id="ARBA00006739"/>
    </source>
</evidence>
<keyword evidence="4" id="KW-0812">Transmembrane</keyword>
<proteinExistence type="inferred from homology"/>
<accession>A0A1I1YPV1</accession>
<dbReference type="AlphaFoldDB" id="A0A1I1YPV1"/>
<organism evidence="6 7">
    <name type="scientific">Roseivivax sediminis</name>
    <dbReference type="NCBI Taxonomy" id="936889"/>
    <lineage>
        <taxon>Bacteria</taxon>
        <taxon>Pseudomonadati</taxon>
        <taxon>Pseudomonadota</taxon>
        <taxon>Alphaproteobacteria</taxon>
        <taxon>Rhodobacterales</taxon>
        <taxon>Roseobacteraceae</taxon>
        <taxon>Roseivivax</taxon>
    </lineage>
</organism>
<dbReference type="InterPro" id="IPR029044">
    <property type="entry name" value="Nucleotide-diphossugar_trans"/>
</dbReference>
<dbReference type="InterPro" id="IPR007831">
    <property type="entry name" value="T2SS_GspE_N"/>
</dbReference>
<dbReference type="Gene3D" id="3.30.300.160">
    <property type="entry name" value="Type II secretion system, protein E, N-terminal domain"/>
    <property type="match status" value="1"/>
</dbReference>
<name>A0A1I1YPV1_9RHOB</name>
<dbReference type="PANTHER" id="PTHR43630:SF1">
    <property type="entry name" value="POLY-BETA-1,6-N-ACETYL-D-GLUCOSAMINE SYNTHASE"/>
    <property type="match status" value="1"/>
</dbReference>
<keyword evidence="3 6" id="KW-0808">Transferase</keyword>
<keyword evidence="4" id="KW-0472">Membrane</keyword>
<keyword evidence="2" id="KW-0328">Glycosyltransferase</keyword>
<dbReference type="GO" id="GO:0016757">
    <property type="term" value="F:glycosyltransferase activity"/>
    <property type="evidence" value="ECO:0007669"/>
    <property type="project" value="UniProtKB-KW"/>
</dbReference>
<dbReference type="EMBL" id="FOMS01000007">
    <property type="protein sequence ID" value="SFE21561.1"/>
    <property type="molecule type" value="Genomic_DNA"/>
</dbReference>
<evidence type="ECO:0000256" key="2">
    <source>
        <dbReference type="ARBA" id="ARBA00022676"/>
    </source>
</evidence>
<evidence type="ECO:0000313" key="6">
    <source>
        <dbReference type="EMBL" id="SFE21561.1"/>
    </source>
</evidence>
<evidence type="ECO:0000313" key="7">
    <source>
        <dbReference type="Proteomes" id="UP000325289"/>
    </source>
</evidence>
<dbReference type="Pfam" id="PF13641">
    <property type="entry name" value="Glyco_tranf_2_3"/>
    <property type="match status" value="1"/>
</dbReference>
<dbReference type="OrthoDB" id="7431422at2"/>
<dbReference type="PANTHER" id="PTHR43630">
    <property type="entry name" value="POLY-BETA-1,6-N-ACETYL-D-GLUCOSAMINE SYNTHASE"/>
    <property type="match status" value="1"/>
</dbReference>
<feature type="transmembrane region" description="Helical" evidence="4">
    <location>
        <begin position="189"/>
        <end position="218"/>
    </location>
</feature>
<feature type="domain" description="Type II secretion system protein GspE N-terminal" evidence="5">
    <location>
        <begin position="76"/>
        <end position="156"/>
    </location>
</feature>
<feature type="transmembrane region" description="Helical" evidence="4">
    <location>
        <begin position="549"/>
        <end position="568"/>
    </location>
</feature>
<comment type="similarity">
    <text evidence="1">Belongs to the glycosyltransferase 2 family.</text>
</comment>
<reference evidence="6 7" key="1">
    <citation type="submission" date="2016-10" db="EMBL/GenBank/DDBJ databases">
        <authorList>
            <person name="Varghese N."/>
            <person name="Submissions S."/>
        </authorList>
    </citation>
    <scope>NUCLEOTIDE SEQUENCE [LARGE SCALE GENOMIC DNA]</scope>
    <source>
        <strain evidence="7">YIM D21,KCTC 23444,ACCC 10710</strain>
    </source>
</reference>
<gene>
    <name evidence="6" type="ORF">SAMN04515678_107147</name>
</gene>
<keyword evidence="4" id="KW-1133">Transmembrane helix</keyword>
<dbReference type="SUPFAM" id="SSF160246">
    <property type="entry name" value="EspE N-terminal domain-like"/>
    <property type="match status" value="1"/>
</dbReference>